<dbReference type="AlphaFoldDB" id="A0AAV5DM97"/>
<feature type="compositionally biased region" description="Basic and acidic residues" evidence="1">
    <location>
        <begin position="173"/>
        <end position="189"/>
    </location>
</feature>
<dbReference type="Pfam" id="PF00498">
    <property type="entry name" value="FHA"/>
    <property type="match status" value="1"/>
</dbReference>
<evidence type="ECO:0000313" key="3">
    <source>
        <dbReference type="EMBL" id="GJN11295.1"/>
    </source>
</evidence>
<evidence type="ECO:0000256" key="1">
    <source>
        <dbReference type="SAM" id="MobiDB-lite"/>
    </source>
</evidence>
<keyword evidence="4" id="KW-1185">Reference proteome</keyword>
<name>A0AAV5DM97_ELECO</name>
<dbReference type="CDD" id="cd22701">
    <property type="entry name" value="FHA_FKH1-like"/>
    <property type="match status" value="1"/>
</dbReference>
<dbReference type="PANTHER" id="PTHR21712">
    <property type="entry name" value="PRE-RRNA-PROCESSING PROTEIN FHL1"/>
    <property type="match status" value="1"/>
</dbReference>
<dbReference type="PROSITE" id="PS50006">
    <property type="entry name" value="FHA_DOMAIN"/>
    <property type="match status" value="1"/>
</dbReference>
<feature type="compositionally biased region" description="Polar residues" evidence="1">
    <location>
        <begin position="131"/>
        <end position="146"/>
    </location>
</feature>
<dbReference type="Gene3D" id="2.60.200.20">
    <property type="match status" value="1"/>
</dbReference>
<dbReference type="GO" id="GO:0005634">
    <property type="term" value="C:nucleus"/>
    <property type="evidence" value="ECO:0007669"/>
    <property type="project" value="TreeGrafter"/>
</dbReference>
<evidence type="ECO:0000313" key="4">
    <source>
        <dbReference type="Proteomes" id="UP001054889"/>
    </source>
</evidence>
<dbReference type="InterPro" id="IPR000253">
    <property type="entry name" value="FHA_dom"/>
</dbReference>
<protein>
    <recommendedName>
        <fullName evidence="2">FHA domain-containing protein</fullName>
    </recommendedName>
</protein>
<feature type="domain" description="FHA" evidence="2">
    <location>
        <begin position="30"/>
        <end position="88"/>
    </location>
</feature>
<dbReference type="InterPro" id="IPR045178">
    <property type="entry name" value="Fhl1/FHA1"/>
</dbReference>
<reference evidence="3" key="1">
    <citation type="journal article" date="2018" name="DNA Res.">
        <title>Multiple hybrid de novo genome assembly of finger millet, an orphan allotetraploid crop.</title>
        <authorList>
            <person name="Hatakeyama M."/>
            <person name="Aluri S."/>
            <person name="Balachadran M.T."/>
            <person name="Sivarajan S.R."/>
            <person name="Patrignani A."/>
            <person name="Gruter S."/>
            <person name="Poveda L."/>
            <person name="Shimizu-Inatsugi R."/>
            <person name="Baeten J."/>
            <person name="Francoijs K.J."/>
            <person name="Nataraja K.N."/>
            <person name="Reddy Y.A.N."/>
            <person name="Phadnis S."/>
            <person name="Ravikumar R.L."/>
            <person name="Schlapbach R."/>
            <person name="Sreeman S.M."/>
            <person name="Shimizu K.K."/>
        </authorList>
    </citation>
    <scope>NUCLEOTIDE SEQUENCE</scope>
</reference>
<dbReference type="GO" id="GO:0060962">
    <property type="term" value="P:regulation of ribosomal protein gene transcription by RNA polymerase II"/>
    <property type="evidence" value="ECO:0007669"/>
    <property type="project" value="InterPro"/>
</dbReference>
<accession>A0AAV5DM97</accession>
<gene>
    <name evidence="3" type="primary">ga29475</name>
    <name evidence="3" type="ORF">PR202_ga29475</name>
</gene>
<feature type="region of interest" description="Disordered" evidence="1">
    <location>
        <begin position="131"/>
        <end position="189"/>
    </location>
</feature>
<dbReference type="PANTHER" id="PTHR21712:SF36">
    <property type="entry name" value="FHA DOMAIN-CONTAINING PROTEIN"/>
    <property type="match status" value="1"/>
</dbReference>
<evidence type="ECO:0000259" key="2">
    <source>
        <dbReference type="PROSITE" id="PS50006"/>
    </source>
</evidence>
<feature type="compositionally biased region" description="Basic residues" evidence="1">
    <location>
        <begin position="148"/>
        <end position="157"/>
    </location>
</feature>
<dbReference type="GO" id="GO:0043565">
    <property type="term" value="F:sequence-specific DNA binding"/>
    <property type="evidence" value="ECO:0007669"/>
    <property type="project" value="TreeGrafter"/>
</dbReference>
<dbReference type="SUPFAM" id="SSF49879">
    <property type="entry name" value="SMAD/FHA domain"/>
    <property type="match status" value="1"/>
</dbReference>
<organism evidence="3 4">
    <name type="scientific">Eleusine coracana subsp. coracana</name>
    <dbReference type="NCBI Taxonomy" id="191504"/>
    <lineage>
        <taxon>Eukaryota</taxon>
        <taxon>Viridiplantae</taxon>
        <taxon>Streptophyta</taxon>
        <taxon>Embryophyta</taxon>
        <taxon>Tracheophyta</taxon>
        <taxon>Spermatophyta</taxon>
        <taxon>Magnoliopsida</taxon>
        <taxon>Liliopsida</taxon>
        <taxon>Poales</taxon>
        <taxon>Poaceae</taxon>
        <taxon>PACMAD clade</taxon>
        <taxon>Chloridoideae</taxon>
        <taxon>Cynodonteae</taxon>
        <taxon>Eleusininae</taxon>
        <taxon>Eleusine</taxon>
    </lineage>
</organism>
<proteinExistence type="predicted"/>
<dbReference type="EMBL" id="BQKI01000018">
    <property type="protein sequence ID" value="GJN11295.1"/>
    <property type="molecule type" value="Genomic_DNA"/>
</dbReference>
<sequence>MASVTYGGQGAGFAKLQGENFCYHMVNYSIILGRNIENSEVDVDLSIFGGRSKRVSHHHARIFYDFEKHHFALEVLGRNGCMVQGVFYSPDSDPVKLNSQDLIEIIGIKIYFLLPTRSIFETFVAQRSTTLRATHSSAMPPNQLGQGKSKRKNKRSSGRGELNTISAAPTGELGERDNSEHKKNSQGIVKEENDVVSSIANLICDVYEPGEWVPMMKLHLEDNISKYLITEEGSSTETKCRPWSKLLQLLKKHPQYFIINTMTRGEATSESVALAST</sequence>
<dbReference type="Proteomes" id="UP001054889">
    <property type="component" value="Unassembled WGS sequence"/>
</dbReference>
<comment type="caution">
    <text evidence="3">The sequence shown here is derived from an EMBL/GenBank/DDBJ whole genome shotgun (WGS) entry which is preliminary data.</text>
</comment>
<dbReference type="InterPro" id="IPR008984">
    <property type="entry name" value="SMAD_FHA_dom_sf"/>
</dbReference>
<reference evidence="3" key="2">
    <citation type="submission" date="2021-12" db="EMBL/GenBank/DDBJ databases">
        <title>Resequencing data analysis of finger millet.</title>
        <authorList>
            <person name="Hatakeyama M."/>
            <person name="Aluri S."/>
            <person name="Balachadran M.T."/>
            <person name="Sivarajan S.R."/>
            <person name="Poveda L."/>
            <person name="Shimizu-Inatsugi R."/>
            <person name="Schlapbach R."/>
            <person name="Sreeman S.M."/>
            <person name="Shimizu K.K."/>
        </authorList>
    </citation>
    <scope>NUCLEOTIDE SEQUENCE</scope>
</reference>